<feature type="transmembrane region" description="Helical" evidence="6">
    <location>
        <begin position="150"/>
        <end position="166"/>
    </location>
</feature>
<comment type="caution">
    <text evidence="7">The sequence shown here is derived from an EMBL/GenBank/DDBJ whole genome shotgun (WGS) entry which is preliminary data.</text>
</comment>
<dbReference type="EMBL" id="DVNI01000021">
    <property type="protein sequence ID" value="HIU63704.1"/>
    <property type="molecule type" value="Genomic_DNA"/>
</dbReference>
<evidence type="ECO:0000256" key="5">
    <source>
        <dbReference type="ARBA" id="ARBA00023136"/>
    </source>
</evidence>
<proteinExistence type="predicted"/>
<evidence type="ECO:0000256" key="6">
    <source>
        <dbReference type="SAM" id="Phobius"/>
    </source>
</evidence>
<dbReference type="PANTHER" id="PTHR33545:SF10">
    <property type="entry name" value="UPF0750 MEMBRANE PROTEIN YPJC"/>
    <property type="match status" value="1"/>
</dbReference>
<gene>
    <name evidence="7" type="ORF">IAB06_01510</name>
</gene>
<evidence type="ECO:0000256" key="4">
    <source>
        <dbReference type="ARBA" id="ARBA00022989"/>
    </source>
</evidence>
<keyword evidence="5 6" id="KW-0472">Membrane</keyword>
<reference evidence="7" key="1">
    <citation type="submission" date="2020-10" db="EMBL/GenBank/DDBJ databases">
        <authorList>
            <person name="Gilroy R."/>
        </authorList>
    </citation>
    <scope>NUCLEOTIDE SEQUENCE</scope>
    <source>
        <strain evidence="7">CHK160-1198</strain>
    </source>
</reference>
<evidence type="ECO:0000256" key="3">
    <source>
        <dbReference type="ARBA" id="ARBA00022692"/>
    </source>
</evidence>
<keyword evidence="4 6" id="KW-1133">Transmembrane helix</keyword>
<dbReference type="AlphaFoldDB" id="A0A9D1MPD5"/>
<protein>
    <submittedName>
        <fullName evidence="7">YitT family protein</fullName>
    </submittedName>
</protein>
<reference evidence="7" key="2">
    <citation type="journal article" date="2021" name="PeerJ">
        <title>Extensive microbial diversity within the chicken gut microbiome revealed by metagenomics and culture.</title>
        <authorList>
            <person name="Gilroy R."/>
            <person name="Ravi A."/>
            <person name="Getino M."/>
            <person name="Pursley I."/>
            <person name="Horton D.L."/>
            <person name="Alikhan N.F."/>
            <person name="Baker D."/>
            <person name="Gharbi K."/>
            <person name="Hall N."/>
            <person name="Watson M."/>
            <person name="Adriaenssens E.M."/>
            <person name="Foster-Nyarko E."/>
            <person name="Jarju S."/>
            <person name="Secka A."/>
            <person name="Antonio M."/>
            <person name="Oren A."/>
            <person name="Chaudhuri R.R."/>
            <person name="La Ragione R."/>
            <person name="Hildebrand F."/>
            <person name="Pallen M.J."/>
        </authorList>
    </citation>
    <scope>NUCLEOTIDE SEQUENCE</scope>
    <source>
        <strain evidence="7">CHK160-1198</strain>
    </source>
</reference>
<feature type="transmembrane region" description="Helical" evidence="6">
    <location>
        <begin position="42"/>
        <end position="66"/>
    </location>
</feature>
<sequence>MFPRSKMLALLGGAAVLSFGMYNIHQQADITEGGIFGLNLLLNHWFGLPVSVIAPILDFTCYVLAFAYLGKKFLYFSIYSSLAFATCYKIWEMFPPVLPNLSTFPFLAAVLGGLFVGAGVGIIVREGGGSGGDDAIALIITNKTKLKLQYTYLLSDVVILALSLSYIPVTKIMYSIITVVISSNLIGLMQKSEAVLNAKKQVIPLPHKYNYGNDI</sequence>
<dbReference type="PANTHER" id="PTHR33545">
    <property type="entry name" value="UPF0750 MEMBRANE PROTEIN YITT-RELATED"/>
    <property type="match status" value="1"/>
</dbReference>
<evidence type="ECO:0000313" key="7">
    <source>
        <dbReference type="EMBL" id="HIU63704.1"/>
    </source>
</evidence>
<keyword evidence="2" id="KW-1003">Cell membrane</keyword>
<dbReference type="InterPro" id="IPR051461">
    <property type="entry name" value="UPF0750_membrane"/>
</dbReference>
<organism evidence="7 8">
    <name type="scientific">Candidatus Avacidaminococcus intestinavium</name>
    <dbReference type="NCBI Taxonomy" id="2840684"/>
    <lineage>
        <taxon>Bacteria</taxon>
        <taxon>Bacillati</taxon>
        <taxon>Bacillota</taxon>
        <taxon>Negativicutes</taxon>
        <taxon>Acidaminococcales</taxon>
        <taxon>Acidaminococcaceae</taxon>
        <taxon>Acidaminococcaceae incertae sedis</taxon>
        <taxon>Candidatus Avacidaminococcus</taxon>
    </lineage>
</organism>
<evidence type="ECO:0000256" key="2">
    <source>
        <dbReference type="ARBA" id="ARBA00022475"/>
    </source>
</evidence>
<evidence type="ECO:0000313" key="8">
    <source>
        <dbReference type="Proteomes" id="UP000824099"/>
    </source>
</evidence>
<name>A0A9D1MPD5_9FIRM</name>
<dbReference type="GO" id="GO:0005886">
    <property type="term" value="C:plasma membrane"/>
    <property type="evidence" value="ECO:0007669"/>
    <property type="project" value="UniProtKB-SubCell"/>
</dbReference>
<evidence type="ECO:0000256" key="1">
    <source>
        <dbReference type="ARBA" id="ARBA00004651"/>
    </source>
</evidence>
<dbReference type="InterPro" id="IPR003740">
    <property type="entry name" value="YitT"/>
</dbReference>
<feature type="transmembrane region" description="Helical" evidence="6">
    <location>
        <begin position="103"/>
        <end position="124"/>
    </location>
</feature>
<comment type="subcellular location">
    <subcellularLocation>
        <location evidence="1">Cell membrane</location>
        <topology evidence="1">Multi-pass membrane protein</topology>
    </subcellularLocation>
</comment>
<accession>A0A9D1MPD5</accession>
<keyword evidence="3 6" id="KW-0812">Transmembrane</keyword>
<feature type="transmembrane region" description="Helical" evidence="6">
    <location>
        <begin position="172"/>
        <end position="189"/>
    </location>
</feature>
<dbReference type="Pfam" id="PF02588">
    <property type="entry name" value="YitT_membrane"/>
    <property type="match status" value="1"/>
</dbReference>
<dbReference type="Proteomes" id="UP000824099">
    <property type="component" value="Unassembled WGS sequence"/>
</dbReference>
<feature type="transmembrane region" description="Helical" evidence="6">
    <location>
        <begin position="73"/>
        <end position="91"/>
    </location>
</feature>